<dbReference type="CDD" id="cd04794">
    <property type="entry name" value="euk_LANCL"/>
    <property type="match status" value="1"/>
</dbReference>
<feature type="binding site" evidence="3">
    <location>
        <position position="334"/>
    </location>
    <ligand>
        <name>Zn(2+)</name>
        <dbReference type="ChEBI" id="CHEBI:29105"/>
    </ligand>
</feature>
<dbReference type="Gene3D" id="1.50.10.10">
    <property type="match status" value="1"/>
</dbReference>
<dbReference type="GO" id="GO:0005975">
    <property type="term" value="P:carbohydrate metabolic process"/>
    <property type="evidence" value="ECO:0007669"/>
    <property type="project" value="InterPro"/>
</dbReference>
<organism evidence="6 7">
    <name type="scientific">Anopheles dirus</name>
    <dbReference type="NCBI Taxonomy" id="7168"/>
    <lineage>
        <taxon>Eukaryota</taxon>
        <taxon>Metazoa</taxon>
        <taxon>Ecdysozoa</taxon>
        <taxon>Arthropoda</taxon>
        <taxon>Hexapoda</taxon>
        <taxon>Insecta</taxon>
        <taxon>Pterygota</taxon>
        <taxon>Neoptera</taxon>
        <taxon>Endopterygota</taxon>
        <taxon>Diptera</taxon>
        <taxon>Nematocera</taxon>
        <taxon>Culicoidea</taxon>
        <taxon>Culicidae</taxon>
        <taxon>Anophelinae</taxon>
        <taxon>Anopheles</taxon>
    </lineage>
</organism>
<dbReference type="GO" id="GO:0031179">
    <property type="term" value="P:peptide modification"/>
    <property type="evidence" value="ECO:0007669"/>
    <property type="project" value="InterPro"/>
</dbReference>
<dbReference type="PRINTS" id="PR01951">
    <property type="entry name" value="LANCEUKARYTE"/>
</dbReference>
<dbReference type="PANTHER" id="PTHR12736">
    <property type="entry name" value="LANC-LIKE PROTEIN"/>
    <property type="match status" value="1"/>
</dbReference>
<sequence length="713" mass="81074">MSERYFKNPFSAYDEKNNDRDNQLISRDSIVELIKKFVHLIESNIDTKHREDLYVGSAGVAFMFWKLSRCKETKTMYPCLELASKYIRNSKQLSSRKDHSPKSSIAFLCGNAGIAAVSAVISHDMGNQQEMENDVESFLKGFSCCASTKGYDGDEVLVGRAGFLHGAYWLNQIITSKQPISNDVIQQICLALIKRGRSIAASLHITAPLMYEYHNKTYLGAAHGICAILHALLESPWFDRDESGQFCISSTKQADIRNTIDYILALQSNNGNFPTRLDSHSMLVHWCHGCGGIIYLFAKAYLIFEDEKYLQCCRNCADEIWRHGLLYKGPGICHGVAGNGYAFLLMYRLTGETRYLYRASKFADFLKAEIFAERLLAPDRPYSLYEGLAGTVCFLVDLLHPSNASFPFMDVLNSIMRIVVGLVLILVALTLVEAKCNKCNRNECECKLEIVRGPPPQPFPFYKKKKCNVTKPLELKPKPDVCSCEQEYRIRPLAPEHCEPKFAKSRSCECGYEHHPDQPKRKYPADIISRQLAIEYAHKKSVPETDLHMYVRPMTPAPVLKQEGVPEERLFKTNLHVLELKPPKRKRVHYRVYSSEEAEGAPCNPKHQSYCDICYGKIEGKEPKFDVLKQDGPVCDHCQDRSDTEEVVSTEEDFSPEEPTKHCSKCSKSKKKCDCPSKDDSYEPESEEYECPFAKNYFRRARSSDDPEPALVV</sequence>
<protein>
    <recommendedName>
        <fullName evidence="2">LanC-like protein 3 homolog</fullName>
    </recommendedName>
</protein>
<accession>A0A182NSE8</accession>
<keyword evidence="3" id="KW-0479">Metal-binding</keyword>
<dbReference type="SUPFAM" id="SSF158745">
    <property type="entry name" value="LanC-like"/>
    <property type="match status" value="1"/>
</dbReference>
<dbReference type="FunFam" id="1.50.10.10:FF:000012">
    <property type="entry name" value="LanC-like protein 3"/>
    <property type="match status" value="1"/>
</dbReference>
<feature type="region of interest" description="Disordered" evidence="4">
    <location>
        <begin position="646"/>
        <end position="685"/>
    </location>
</feature>
<keyword evidence="3" id="KW-0862">Zinc</keyword>
<dbReference type="GO" id="GO:0005886">
    <property type="term" value="C:plasma membrane"/>
    <property type="evidence" value="ECO:0007669"/>
    <property type="project" value="TreeGrafter"/>
</dbReference>
<reference evidence="6" key="2">
    <citation type="submission" date="2020-05" db="UniProtKB">
        <authorList>
            <consortium name="EnsemblMetazoa"/>
        </authorList>
    </citation>
    <scope>IDENTIFICATION</scope>
    <source>
        <strain evidence="6">WRAIR2</strain>
    </source>
</reference>
<dbReference type="EnsemblMetazoa" id="ADIR010588-RA">
    <property type="protein sequence ID" value="ADIR010588-PA"/>
    <property type="gene ID" value="ADIR010588"/>
</dbReference>
<keyword evidence="7" id="KW-1185">Reference proteome</keyword>
<feature type="transmembrane region" description="Helical" evidence="5">
    <location>
        <begin position="411"/>
        <end position="432"/>
    </location>
</feature>
<dbReference type="VEuPathDB" id="VectorBase:ADIR010588"/>
<proteinExistence type="inferred from homology"/>
<reference evidence="7" key="1">
    <citation type="submission" date="2013-03" db="EMBL/GenBank/DDBJ databases">
        <title>The Genome Sequence of Anopheles dirus WRAIR2.</title>
        <authorList>
            <consortium name="The Broad Institute Genomics Platform"/>
            <person name="Neafsey D.E."/>
            <person name="Walton C."/>
            <person name="Walker B."/>
            <person name="Young S.K."/>
            <person name="Zeng Q."/>
            <person name="Gargeya S."/>
            <person name="Fitzgerald M."/>
            <person name="Haas B."/>
            <person name="Abouelleil A."/>
            <person name="Allen A.W."/>
            <person name="Alvarado L."/>
            <person name="Arachchi H.M."/>
            <person name="Berlin A.M."/>
            <person name="Chapman S.B."/>
            <person name="Gainer-Dewar J."/>
            <person name="Goldberg J."/>
            <person name="Griggs A."/>
            <person name="Gujja S."/>
            <person name="Hansen M."/>
            <person name="Howarth C."/>
            <person name="Imamovic A."/>
            <person name="Ireland A."/>
            <person name="Larimer J."/>
            <person name="McCowan C."/>
            <person name="Murphy C."/>
            <person name="Pearson M."/>
            <person name="Poon T.W."/>
            <person name="Priest M."/>
            <person name="Roberts A."/>
            <person name="Saif S."/>
            <person name="Shea T."/>
            <person name="Sisk P."/>
            <person name="Sykes S."/>
            <person name="Wortman J."/>
            <person name="Nusbaum C."/>
            <person name="Birren B."/>
        </authorList>
    </citation>
    <scope>NUCLEOTIDE SEQUENCE [LARGE SCALE GENOMIC DNA]</scope>
    <source>
        <strain evidence="7">WRAIR2</strain>
    </source>
</reference>
<keyword evidence="5" id="KW-0812">Transmembrane</keyword>
<evidence type="ECO:0000256" key="5">
    <source>
        <dbReference type="SAM" id="Phobius"/>
    </source>
</evidence>
<name>A0A182NSE8_9DIPT</name>
<keyword evidence="5" id="KW-1133">Transmembrane helix</keyword>
<comment type="similarity">
    <text evidence="1">Belongs to the LanC-like protein family.</text>
</comment>
<dbReference type="SMART" id="SM01260">
    <property type="entry name" value="LANC_like"/>
    <property type="match status" value="1"/>
</dbReference>
<dbReference type="AlphaFoldDB" id="A0A182NSE8"/>
<evidence type="ECO:0000256" key="4">
    <source>
        <dbReference type="SAM" id="MobiDB-lite"/>
    </source>
</evidence>
<feature type="compositionally biased region" description="Acidic residues" evidence="4">
    <location>
        <begin position="646"/>
        <end position="656"/>
    </location>
</feature>
<keyword evidence="5" id="KW-0472">Membrane</keyword>
<feature type="transmembrane region" description="Helical" evidence="5">
    <location>
        <begin position="283"/>
        <end position="304"/>
    </location>
</feature>
<dbReference type="Proteomes" id="UP000075884">
    <property type="component" value="Unassembled WGS sequence"/>
</dbReference>
<dbReference type="InterPro" id="IPR007822">
    <property type="entry name" value="LANC-like"/>
</dbReference>
<feature type="compositionally biased region" description="Basic residues" evidence="4">
    <location>
        <begin position="662"/>
        <end position="671"/>
    </location>
</feature>
<feature type="transmembrane region" description="Helical" evidence="5">
    <location>
        <begin position="325"/>
        <end position="347"/>
    </location>
</feature>
<dbReference type="STRING" id="7168.A0A182NSE8"/>
<dbReference type="Pfam" id="PF05147">
    <property type="entry name" value="LANC_like"/>
    <property type="match status" value="1"/>
</dbReference>
<evidence type="ECO:0000256" key="3">
    <source>
        <dbReference type="PIRSR" id="PIRSR607822-1"/>
    </source>
</evidence>
<evidence type="ECO:0000313" key="6">
    <source>
        <dbReference type="EnsemblMetazoa" id="ADIR010588-PA"/>
    </source>
</evidence>
<evidence type="ECO:0000256" key="1">
    <source>
        <dbReference type="ARBA" id="ARBA00007179"/>
    </source>
</evidence>
<dbReference type="InterPro" id="IPR012341">
    <property type="entry name" value="6hp_glycosidase-like_sf"/>
</dbReference>
<feature type="binding site" evidence="3">
    <location>
        <position position="287"/>
    </location>
    <ligand>
        <name>Zn(2+)</name>
        <dbReference type="ChEBI" id="CHEBI:29105"/>
    </ligand>
</feature>
<feature type="compositionally biased region" description="Basic and acidic residues" evidence="4">
    <location>
        <begin position="672"/>
        <end position="681"/>
    </location>
</feature>
<dbReference type="PRINTS" id="PR01950">
    <property type="entry name" value="LANCSUPER"/>
</dbReference>
<evidence type="ECO:0000313" key="7">
    <source>
        <dbReference type="Proteomes" id="UP000075884"/>
    </source>
</evidence>
<dbReference type="InterPro" id="IPR020464">
    <property type="entry name" value="LanC-like_prot_euk"/>
</dbReference>
<evidence type="ECO:0000256" key="2">
    <source>
        <dbReference type="ARBA" id="ARBA00069999"/>
    </source>
</evidence>
<dbReference type="PANTHER" id="PTHR12736:SF7">
    <property type="entry name" value="LANC-LIKE PROTEIN 3"/>
    <property type="match status" value="1"/>
</dbReference>
<dbReference type="GO" id="GO:0046872">
    <property type="term" value="F:metal ion binding"/>
    <property type="evidence" value="ECO:0007669"/>
    <property type="project" value="UniProtKB-KW"/>
</dbReference>
<feature type="binding site" evidence="3">
    <location>
        <position position="333"/>
    </location>
    <ligand>
        <name>Zn(2+)</name>
        <dbReference type="ChEBI" id="CHEBI:29105"/>
    </ligand>
</feature>